<sequence length="647" mass="72369">MEGKGKLVAEFADDEWTCEFAFLVDITTHLNELNLRLQEVYFSDSQKYYGIISELMEQFDTRFQDFKKNTASFNLYSFPFSTSIDDVPENLQMECVSLQCDKFNNFSLLDFYKKYVSQETYLRIHKHAILMTSLFGSTYLCEQVFYRLKHVQCTSRSRITDVHLESSQRVATSSIMSDIGKLIGGKQCQARLLSPVHTGASAVCSLADIPHLAVMGFARCFLASLLLTQRRVEQECVCGSSRRTDDPCPDTPVATTSGFHGTEPGLRMTDVEKQGRGAEQDYQHEASTAGETPRVGRVMNTVGTRGGGRVRVEKDFISCSELRLQGAVTPRVAVKRYRISGHKKQWWSLEPKSNLEKGGLPPTYSRPHRGYKQLRGLKEGNQRGWDTRIAATCWLQGAAVKPPLDSPPTGLFQEHGAPTTLTAPETPRQISQRKPSVFSCFVIVMSPSLAAVASPLCHRPSSGLNLLKDGGRESDLLIQRYDGNTARRARRSDEEVGVSVTVARIVPSLLDPGRGGQSHSLRTPQTWCFHGRLACSPPTTVIRVQSRPDFRMRGSCWMVPLVGGVSSGISRFPQPCVPELHRNHPRFTLIGSRDIDVEGRQNLFAHSLTLQSTSCFNKTVAHRHCTIRSSEREMLILSMCIVERYSC</sequence>
<evidence type="ECO:0008006" key="4">
    <source>
        <dbReference type="Google" id="ProtNLM"/>
    </source>
</evidence>
<accession>A0ABQ9I376</accession>
<dbReference type="PANTHER" id="PTHR45913">
    <property type="entry name" value="EPM2A-INTERACTING PROTEIN 1"/>
    <property type="match status" value="1"/>
</dbReference>
<gene>
    <name evidence="2" type="ORF">PR048_010617</name>
</gene>
<evidence type="ECO:0000256" key="1">
    <source>
        <dbReference type="SAM" id="MobiDB-lite"/>
    </source>
</evidence>
<reference evidence="2 3" key="1">
    <citation type="submission" date="2023-02" db="EMBL/GenBank/DDBJ databases">
        <title>LHISI_Scaffold_Assembly.</title>
        <authorList>
            <person name="Stuart O.P."/>
            <person name="Cleave R."/>
            <person name="Magrath M.J.L."/>
            <person name="Mikheyev A.S."/>
        </authorList>
    </citation>
    <scope>NUCLEOTIDE SEQUENCE [LARGE SCALE GENOMIC DNA]</scope>
    <source>
        <strain evidence="2">Daus_M_001</strain>
        <tissue evidence="2">Leg muscle</tissue>
    </source>
</reference>
<protein>
    <recommendedName>
        <fullName evidence="4">General transcription factor II-I repeat domain-containing protein 2</fullName>
    </recommendedName>
</protein>
<evidence type="ECO:0000313" key="3">
    <source>
        <dbReference type="Proteomes" id="UP001159363"/>
    </source>
</evidence>
<proteinExistence type="predicted"/>
<comment type="caution">
    <text evidence="2">The sequence shown here is derived from an EMBL/GenBank/DDBJ whole genome shotgun (WGS) entry which is preliminary data.</text>
</comment>
<keyword evidence="3" id="KW-1185">Reference proteome</keyword>
<dbReference type="EMBL" id="JARBHB010000003">
    <property type="protein sequence ID" value="KAJ8891107.1"/>
    <property type="molecule type" value="Genomic_DNA"/>
</dbReference>
<dbReference type="PANTHER" id="PTHR45913:SF5">
    <property type="entry name" value="GENERAL TRANSCRIPTION FACTOR II-I REPEAT DOMAIN-CONTAINING PROTEIN 2A-LIKE PROTEIN"/>
    <property type="match status" value="1"/>
</dbReference>
<evidence type="ECO:0000313" key="2">
    <source>
        <dbReference type="EMBL" id="KAJ8891107.1"/>
    </source>
</evidence>
<dbReference type="Proteomes" id="UP001159363">
    <property type="component" value="Chromosome 3"/>
</dbReference>
<organism evidence="2 3">
    <name type="scientific">Dryococelus australis</name>
    <dbReference type="NCBI Taxonomy" id="614101"/>
    <lineage>
        <taxon>Eukaryota</taxon>
        <taxon>Metazoa</taxon>
        <taxon>Ecdysozoa</taxon>
        <taxon>Arthropoda</taxon>
        <taxon>Hexapoda</taxon>
        <taxon>Insecta</taxon>
        <taxon>Pterygota</taxon>
        <taxon>Neoptera</taxon>
        <taxon>Polyneoptera</taxon>
        <taxon>Phasmatodea</taxon>
        <taxon>Verophasmatodea</taxon>
        <taxon>Anareolatae</taxon>
        <taxon>Phasmatidae</taxon>
        <taxon>Eurycanthinae</taxon>
        <taxon>Dryococelus</taxon>
    </lineage>
</organism>
<feature type="region of interest" description="Disordered" evidence="1">
    <location>
        <begin position="240"/>
        <end position="267"/>
    </location>
</feature>
<name>A0ABQ9I376_9NEOP</name>